<dbReference type="KEGG" id="nmf:NMS_2381"/>
<keyword evidence="2" id="KW-0472">Membrane</keyword>
<dbReference type="OrthoDB" id="1143801at2"/>
<evidence type="ECO:0000256" key="1">
    <source>
        <dbReference type="SAM" id="Coils"/>
    </source>
</evidence>
<proteinExistence type="predicted"/>
<dbReference type="AlphaFoldDB" id="W8VSP6"/>
<evidence type="ECO:0008006" key="5">
    <source>
        <dbReference type="Google" id="ProtNLM"/>
    </source>
</evidence>
<evidence type="ECO:0000313" key="3">
    <source>
        <dbReference type="EMBL" id="BAO56390.1"/>
    </source>
</evidence>
<feature type="coiled-coil region" evidence="1">
    <location>
        <begin position="124"/>
        <end position="189"/>
    </location>
</feature>
<feature type="transmembrane region" description="Helical" evidence="2">
    <location>
        <begin position="59"/>
        <end position="79"/>
    </location>
</feature>
<sequence length="191" mass="21693">MKDAMKEWFDQQEFDREQLPEGHEERFLARLETACEEQKQENRIPNRKSNGRVITMPSILKWSAAAVIAILIGSASFYIGQSQSYELKSVSPAMAKAQSNYVEVIDQQLAALNQLQSPATERIIADAKAKLLKLETDYSKIKADFKTNGDNPAVIDAMIQNFKTRILLLEDARAQINAQQDQLKKQQHEIL</sequence>
<dbReference type="HOGENOM" id="CLU_114925_1_0_10"/>
<reference evidence="3 4" key="1">
    <citation type="journal article" date="2014" name="Proc. Natl. Acad. Sci. U.S.A.">
        <title>Functional characterization of flavobacteria rhodopsins reveals a unique class of light-driven chloride pump in bacteria.</title>
        <authorList>
            <person name="Yoshizawa S."/>
            <person name="Kumagai Y."/>
            <person name="Kim H."/>
            <person name="Ogura Y."/>
            <person name="Hayashi T."/>
            <person name="Iwasaki W."/>
            <person name="DeLong E.F."/>
            <person name="Kogure K."/>
        </authorList>
    </citation>
    <scope>NUCLEOTIDE SEQUENCE [LARGE SCALE GENOMIC DNA]</scope>
    <source>
        <strain evidence="3 4">S1-08</strain>
    </source>
</reference>
<dbReference type="Proteomes" id="UP000031760">
    <property type="component" value="Chromosome"/>
</dbReference>
<keyword evidence="2" id="KW-0812">Transmembrane</keyword>
<dbReference type="STRING" id="1454201.NMS_2381"/>
<name>W8VSP6_9FLAO</name>
<organism evidence="3 4">
    <name type="scientific">Nonlabens marinus S1-08</name>
    <dbReference type="NCBI Taxonomy" id="1454201"/>
    <lineage>
        <taxon>Bacteria</taxon>
        <taxon>Pseudomonadati</taxon>
        <taxon>Bacteroidota</taxon>
        <taxon>Flavobacteriia</taxon>
        <taxon>Flavobacteriales</taxon>
        <taxon>Flavobacteriaceae</taxon>
        <taxon>Nonlabens</taxon>
    </lineage>
</organism>
<keyword evidence="2" id="KW-1133">Transmembrane helix</keyword>
<protein>
    <recommendedName>
        <fullName evidence="5">Anti-sigma factor</fullName>
    </recommendedName>
</protein>
<keyword evidence="1" id="KW-0175">Coiled coil</keyword>
<evidence type="ECO:0000313" key="4">
    <source>
        <dbReference type="Proteomes" id="UP000031760"/>
    </source>
</evidence>
<evidence type="ECO:0000256" key="2">
    <source>
        <dbReference type="SAM" id="Phobius"/>
    </source>
</evidence>
<accession>W8VSP6</accession>
<gene>
    <name evidence="3" type="ORF">NMS_2381</name>
</gene>
<dbReference type="RefSeq" id="WP_041496880.1">
    <property type="nucleotide sequence ID" value="NZ_AP014548.1"/>
</dbReference>
<keyword evidence="4" id="KW-1185">Reference proteome</keyword>
<dbReference type="EMBL" id="AP014548">
    <property type="protein sequence ID" value="BAO56390.1"/>
    <property type="molecule type" value="Genomic_DNA"/>
</dbReference>